<evidence type="ECO:0000256" key="1">
    <source>
        <dbReference type="SAM" id="Coils"/>
    </source>
</evidence>
<protein>
    <submittedName>
        <fullName evidence="2">Uncharacterized protein</fullName>
    </submittedName>
</protein>
<keyword evidence="1" id="KW-0175">Coiled coil</keyword>
<feature type="coiled-coil region" evidence="1">
    <location>
        <begin position="198"/>
        <end position="281"/>
    </location>
</feature>
<feature type="coiled-coil region" evidence="1">
    <location>
        <begin position="311"/>
        <end position="345"/>
    </location>
</feature>
<accession>A0ABW1Y8E3</accession>
<evidence type="ECO:0000313" key="3">
    <source>
        <dbReference type="Proteomes" id="UP001596321"/>
    </source>
</evidence>
<comment type="caution">
    <text evidence="2">The sequence shown here is derived from an EMBL/GenBank/DDBJ whole genome shotgun (WGS) entry which is preliminary data.</text>
</comment>
<dbReference type="RefSeq" id="WP_125537054.1">
    <property type="nucleotide sequence ID" value="NZ_BMUJ01000018.1"/>
</dbReference>
<sequence length="352" mass="40192">MRVRRRNTGCTPQNKQAVPANNAFVRRCSPMLAASPLLSPYHDCHASSGGHVITRSSGPEQSPENEYQRELAAFARDLKDLKLVNGIGYRDFEKISQKHSLSVPLSASGVSEVMSGKRWPSRDFLLALVRVLLIQQDGRLVDLGDSRLQQWDHRWKRLVQLRDRAKQSTPLEVQHGSPPNKPATVQIDFVPPPGDATLQELDSAKSDLREILSNLEEHATHVRNEFRQVLGEQSRVAAELSRLAELLEKERNHNEQLERQIEELEQLRGELGRHLEGLRDQLAEIDSDKAVLFEDESELNDRRAMLNFDWARYEEDRRARAEAEAARLREDLADVKHKLEAADRLIRDGQSY</sequence>
<keyword evidence="3" id="KW-1185">Reference proteome</keyword>
<name>A0ABW1Y8E3_STRPL</name>
<reference evidence="3" key="1">
    <citation type="journal article" date="2019" name="Int. J. Syst. Evol. Microbiol.">
        <title>The Global Catalogue of Microorganisms (GCM) 10K type strain sequencing project: providing services to taxonomists for standard genome sequencing and annotation.</title>
        <authorList>
            <consortium name="The Broad Institute Genomics Platform"/>
            <consortium name="The Broad Institute Genome Sequencing Center for Infectious Disease"/>
            <person name="Wu L."/>
            <person name="Ma J."/>
        </authorList>
    </citation>
    <scope>NUCLEOTIDE SEQUENCE [LARGE SCALE GENOMIC DNA]</scope>
    <source>
        <strain evidence="3">JCM 4504</strain>
    </source>
</reference>
<organism evidence="2 3">
    <name type="scientific">Streptomyces plicatus</name>
    <dbReference type="NCBI Taxonomy" id="1922"/>
    <lineage>
        <taxon>Bacteria</taxon>
        <taxon>Bacillati</taxon>
        <taxon>Actinomycetota</taxon>
        <taxon>Actinomycetes</taxon>
        <taxon>Kitasatosporales</taxon>
        <taxon>Streptomycetaceae</taxon>
        <taxon>Streptomyces</taxon>
        <taxon>Streptomyces rochei group</taxon>
    </lineage>
</organism>
<dbReference type="EMBL" id="JBHSUW010000001">
    <property type="protein sequence ID" value="MFC6505348.1"/>
    <property type="molecule type" value="Genomic_DNA"/>
</dbReference>
<gene>
    <name evidence="2" type="ORF">ACFQFF_28655</name>
</gene>
<proteinExistence type="predicted"/>
<dbReference type="Proteomes" id="UP001596321">
    <property type="component" value="Unassembled WGS sequence"/>
</dbReference>
<evidence type="ECO:0000313" key="2">
    <source>
        <dbReference type="EMBL" id="MFC6505348.1"/>
    </source>
</evidence>